<dbReference type="RefSeq" id="WP_259480385.1">
    <property type="nucleotide sequence ID" value="NZ_BAAAQY010000009.1"/>
</dbReference>
<evidence type="ECO:0000313" key="2">
    <source>
        <dbReference type="Proteomes" id="UP001500929"/>
    </source>
</evidence>
<protein>
    <recommendedName>
        <fullName evidence="3">DUF1905 domain-containing protein</fullName>
    </recommendedName>
</protein>
<dbReference type="SUPFAM" id="SSF141694">
    <property type="entry name" value="AF2212/PG0164-like"/>
    <property type="match status" value="1"/>
</dbReference>
<gene>
    <name evidence="1" type="ORF">GCM10009851_30080</name>
</gene>
<dbReference type="InterPro" id="IPR015018">
    <property type="entry name" value="DUF1905"/>
</dbReference>
<dbReference type="Proteomes" id="UP001500929">
    <property type="component" value="Unassembled WGS sequence"/>
</dbReference>
<dbReference type="InterPro" id="IPR037079">
    <property type="entry name" value="AF2212/PG0164-like_sf"/>
</dbReference>
<accession>A0ABN3DVW1</accession>
<dbReference type="Pfam" id="PF13376">
    <property type="entry name" value="OmdA"/>
    <property type="match status" value="1"/>
</dbReference>
<dbReference type="Pfam" id="PF08922">
    <property type="entry name" value="DUF1905"/>
    <property type="match status" value="1"/>
</dbReference>
<evidence type="ECO:0008006" key="3">
    <source>
        <dbReference type="Google" id="ProtNLM"/>
    </source>
</evidence>
<keyword evidence="2" id="KW-1185">Reference proteome</keyword>
<evidence type="ECO:0000313" key="1">
    <source>
        <dbReference type="EMBL" id="GAA2242764.1"/>
    </source>
</evidence>
<reference evidence="1 2" key="1">
    <citation type="journal article" date="2019" name="Int. J. Syst. Evol. Microbiol.">
        <title>The Global Catalogue of Microorganisms (GCM) 10K type strain sequencing project: providing services to taxonomists for standard genome sequencing and annotation.</title>
        <authorList>
            <consortium name="The Broad Institute Genomics Platform"/>
            <consortium name="The Broad Institute Genome Sequencing Center for Infectious Disease"/>
            <person name="Wu L."/>
            <person name="Ma J."/>
        </authorList>
    </citation>
    <scope>NUCLEOTIDE SEQUENCE [LARGE SCALE GENOMIC DNA]</scope>
    <source>
        <strain evidence="1 2">JCM 16117</strain>
    </source>
</reference>
<organism evidence="1 2">
    <name type="scientific">Herbiconiux moechotypicola</name>
    <dbReference type="NCBI Taxonomy" id="637393"/>
    <lineage>
        <taxon>Bacteria</taxon>
        <taxon>Bacillati</taxon>
        <taxon>Actinomycetota</taxon>
        <taxon>Actinomycetes</taxon>
        <taxon>Micrococcales</taxon>
        <taxon>Microbacteriaceae</taxon>
        <taxon>Herbiconiux</taxon>
    </lineage>
</organism>
<dbReference type="EMBL" id="BAAAQY010000009">
    <property type="protein sequence ID" value="GAA2242764.1"/>
    <property type="molecule type" value="Genomic_DNA"/>
</dbReference>
<comment type="caution">
    <text evidence="1">The sequence shown here is derived from an EMBL/GenBank/DDBJ whole genome shotgun (WGS) entry which is preliminary data.</text>
</comment>
<name>A0ABN3DVW1_9MICO</name>
<proteinExistence type="predicted"/>
<dbReference type="Gene3D" id="2.40.30.100">
    <property type="entry name" value="AF2212/PG0164-like"/>
    <property type="match status" value="1"/>
</dbReference>
<sequence>MVEFRDPGPVEFDAVVLRDESVANSGAWVAFPFSVAELFGVTGRVPVRATFDGVPYRGSLARMGGEQHLLGVLKAVREATGKQPGDVLHVVVRLDTDPRTVELGPDARAALEAAGATAAFTTMSYSHQREYQQWIDSAVREATRAARIERMVGMVREGRRLK</sequence>